<dbReference type="Pfam" id="PF11827">
    <property type="entry name" value="DUF3347"/>
    <property type="match status" value="1"/>
</dbReference>
<sequence length="204" mass="21863">MQSIRTLVRGLIVCVGIALPVTAWGMDCGGGHSGSHSSQHGAEAGLQHGAQSSHENDGGTGHEPTAMDPVFENYFEIRASLAQDSLKDVSTSANALAEAIEDSSANGSATGTDESREKDQRALEAEIAATARELAKKTDIESARVEFGKLSTQMYDYRKMSGMSSDDVHAFACDMAKKIWLQESDDPGNPYYGRSMARCARKID</sequence>
<accession>A0A419EX52</accession>
<evidence type="ECO:0000259" key="2">
    <source>
        <dbReference type="Pfam" id="PF11827"/>
    </source>
</evidence>
<dbReference type="InterPro" id="IPR021782">
    <property type="entry name" value="DUF3347"/>
</dbReference>
<evidence type="ECO:0000313" key="3">
    <source>
        <dbReference type="EMBL" id="RJP69326.1"/>
    </source>
</evidence>
<proteinExistence type="predicted"/>
<gene>
    <name evidence="3" type="ORF">C4532_11145</name>
</gene>
<dbReference type="Proteomes" id="UP000285961">
    <property type="component" value="Unassembled WGS sequence"/>
</dbReference>
<feature type="region of interest" description="Disordered" evidence="1">
    <location>
        <begin position="30"/>
        <end position="67"/>
    </location>
</feature>
<reference evidence="3 4" key="1">
    <citation type="journal article" date="2017" name="ISME J.">
        <title>Energy and carbon metabolisms in a deep terrestrial subsurface fluid microbial community.</title>
        <authorList>
            <person name="Momper L."/>
            <person name="Jungbluth S.P."/>
            <person name="Lee M.D."/>
            <person name="Amend J.P."/>
        </authorList>
    </citation>
    <scope>NUCLEOTIDE SEQUENCE [LARGE SCALE GENOMIC DNA]</scope>
    <source>
        <strain evidence="3">SURF_17</strain>
    </source>
</reference>
<feature type="region of interest" description="Disordered" evidence="1">
    <location>
        <begin position="100"/>
        <end position="119"/>
    </location>
</feature>
<dbReference type="EMBL" id="QZKI01000084">
    <property type="protein sequence ID" value="RJP69326.1"/>
    <property type="molecule type" value="Genomic_DNA"/>
</dbReference>
<name>A0A419EX52_9BACT</name>
<protein>
    <submittedName>
        <fullName evidence="3">DUF3347 domain-containing protein</fullName>
    </submittedName>
</protein>
<dbReference type="AlphaFoldDB" id="A0A419EX52"/>
<evidence type="ECO:0000313" key="4">
    <source>
        <dbReference type="Proteomes" id="UP000285961"/>
    </source>
</evidence>
<feature type="domain" description="DUF3347" evidence="2">
    <location>
        <begin position="70"/>
        <end position="164"/>
    </location>
</feature>
<comment type="caution">
    <text evidence="3">The sequence shown here is derived from an EMBL/GenBank/DDBJ whole genome shotgun (WGS) entry which is preliminary data.</text>
</comment>
<feature type="compositionally biased region" description="Polar residues" evidence="1">
    <location>
        <begin position="103"/>
        <end position="112"/>
    </location>
</feature>
<organism evidence="3 4">
    <name type="scientific">Candidatus Abyssobacteria bacterium SURF_17</name>
    <dbReference type="NCBI Taxonomy" id="2093361"/>
    <lineage>
        <taxon>Bacteria</taxon>
        <taxon>Pseudomonadati</taxon>
        <taxon>Candidatus Hydrogenedentota</taxon>
        <taxon>Candidatus Abyssobacteria</taxon>
    </lineage>
</organism>
<evidence type="ECO:0000256" key="1">
    <source>
        <dbReference type="SAM" id="MobiDB-lite"/>
    </source>
</evidence>